<gene>
    <name evidence="12" type="ORF">C2S53_018434</name>
</gene>
<keyword evidence="9" id="KW-0539">Nucleus</keyword>
<keyword evidence="7" id="KW-0805">Transcription regulation</keyword>
<dbReference type="PANTHER" id="PTHR31169">
    <property type="entry name" value="OS05G0300700 PROTEIN"/>
    <property type="match status" value="1"/>
</dbReference>
<evidence type="ECO:0000256" key="7">
    <source>
        <dbReference type="ARBA" id="ARBA00023015"/>
    </source>
</evidence>
<dbReference type="AlphaFoldDB" id="A0AAD4J9R9"/>
<dbReference type="Pfam" id="PF10497">
    <property type="entry name" value="zf-4CXXC_R1"/>
    <property type="match status" value="1"/>
</dbReference>
<evidence type="ECO:0000256" key="4">
    <source>
        <dbReference type="ARBA" id="ARBA00022499"/>
    </source>
</evidence>
<dbReference type="PANTHER" id="PTHR31169:SF15">
    <property type="entry name" value="EXPRESSED PROTEIN"/>
    <property type="match status" value="1"/>
</dbReference>
<evidence type="ECO:0000256" key="6">
    <source>
        <dbReference type="ARBA" id="ARBA00022843"/>
    </source>
</evidence>
<feature type="region of interest" description="Disordered" evidence="10">
    <location>
        <begin position="68"/>
        <end position="115"/>
    </location>
</feature>
<keyword evidence="4" id="KW-1017">Isopeptide bond</keyword>
<proteinExistence type="predicted"/>
<dbReference type="InterPro" id="IPR018866">
    <property type="entry name" value="Znf-4CXXC_R1"/>
</dbReference>
<reference evidence="12 13" key="1">
    <citation type="journal article" date="2021" name="Nat. Commun.">
        <title>Incipient diploidization of the medicinal plant Perilla within 10,000 years.</title>
        <authorList>
            <person name="Zhang Y."/>
            <person name="Shen Q."/>
            <person name="Leng L."/>
            <person name="Zhang D."/>
            <person name="Chen S."/>
            <person name="Shi Y."/>
            <person name="Ning Z."/>
            <person name="Chen S."/>
        </authorList>
    </citation>
    <scope>NUCLEOTIDE SEQUENCE [LARGE SCALE GENOMIC DNA]</scope>
    <source>
        <strain evidence="13">cv. PC099</strain>
    </source>
</reference>
<feature type="compositionally biased region" description="Basic and acidic residues" evidence="10">
    <location>
        <begin position="100"/>
        <end position="113"/>
    </location>
</feature>
<feature type="domain" description="Zinc-finger" evidence="11">
    <location>
        <begin position="118"/>
        <end position="243"/>
    </location>
</feature>
<dbReference type="GO" id="GO:0005737">
    <property type="term" value="C:cytoplasm"/>
    <property type="evidence" value="ECO:0007669"/>
    <property type="project" value="UniProtKB-SubCell"/>
</dbReference>
<accession>A0AAD4J9R9</accession>
<keyword evidence="8" id="KW-0804">Transcription</keyword>
<evidence type="ECO:0000256" key="1">
    <source>
        <dbReference type="ARBA" id="ARBA00004123"/>
    </source>
</evidence>
<evidence type="ECO:0000256" key="9">
    <source>
        <dbReference type="ARBA" id="ARBA00023242"/>
    </source>
</evidence>
<sequence>MGTFKTKSDYEELRNARIVENQARLATLGLQKTLSELRSLNSLPKSDKAHIRKYCKVDYSAAPLRRSARLVGEPPSSEDGKLSLGEDGDTEKDLRRRSRISKEALRQRSESKARGGAYDPVNGISCHFCKVKKLCCEEDCKRCGYLDMDQPCIGKTDCSVCHSSNGIFCRACLLVRYGEEMEDVRSNKEWMCPHCTEEKGTKPYWICNSSTCLKKWRKMIPTGIRIALSQAREMKYKSVAHLLMDVLQTSKSRQIGDDEDTE</sequence>
<dbReference type="GO" id="GO:0005634">
    <property type="term" value="C:nucleus"/>
    <property type="evidence" value="ECO:0007669"/>
    <property type="project" value="UniProtKB-SubCell"/>
</dbReference>
<keyword evidence="6" id="KW-0832">Ubl conjugation</keyword>
<dbReference type="InterPro" id="IPR040221">
    <property type="entry name" value="CDCA7/CDA7L"/>
</dbReference>
<evidence type="ECO:0000256" key="3">
    <source>
        <dbReference type="ARBA" id="ARBA00022490"/>
    </source>
</evidence>
<evidence type="ECO:0000259" key="11">
    <source>
        <dbReference type="Pfam" id="PF10497"/>
    </source>
</evidence>
<comment type="caution">
    <text evidence="12">The sequence shown here is derived from an EMBL/GenBank/DDBJ whole genome shotgun (WGS) entry which is preliminary data.</text>
</comment>
<keyword evidence="3" id="KW-0963">Cytoplasm</keyword>
<comment type="subcellular location">
    <subcellularLocation>
        <location evidence="2">Cytoplasm</location>
    </subcellularLocation>
    <subcellularLocation>
        <location evidence="1">Nucleus</location>
    </subcellularLocation>
</comment>
<protein>
    <recommendedName>
        <fullName evidence="11">Zinc-finger domain-containing protein</fullName>
    </recommendedName>
</protein>
<evidence type="ECO:0000313" key="13">
    <source>
        <dbReference type="Proteomes" id="UP001190926"/>
    </source>
</evidence>
<evidence type="ECO:0000256" key="2">
    <source>
        <dbReference type="ARBA" id="ARBA00004496"/>
    </source>
</evidence>
<dbReference type="Proteomes" id="UP001190926">
    <property type="component" value="Unassembled WGS sequence"/>
</dbReference>
<name>A0AAD4J9R9_PERFH</name>
<evidence type="ECO:0000256" key="8">
    <source>
        <dbReference type="ARBA" id="ARBA00023163"/>
    </source>
</evidence>
<organism evidence="12 13">
    <name type="scientific">Perilla frutescens var. hirtella</name>
    <name type="common">Perilla citriodora</name>
    <name type="synonym">Perilla setoyensis</name>
    <dbReference type="NCBI Taxonomy" id="608512"/>
    <lineage>
        <taxon>Eukaryota</taxon>
        <taxon>Viridiplantae</taxon>
        <taxon>Streptophyta</taxon>
        <taxon>Embryophyta</taxon>
        <taxon>Tracheophyta</taxon>
        <taxon>Spermatophyta</taxon>
        <taxon>Magnoliopsida</taxon>
        <taxon>eudicotyledons</taxon>
        <taxon>Gunneridae</taxon>
        <taxon>Pentapetalae</taxon>
        <taxon>asterids</taxon>
        <taxon>lamiids</taxon>
        <taxon>Lamiales</taxon>
        <taxon>Lamiaceae</taxon>
        <taxon>Nepetoideae</taxon>
        <taxon>Elsholtzieae</taxon>
        <taxon>Perilla</taxon>
    </lineage>
</organism>
<evidence type="ECO:0000313" key="12">
    <source>
        <dbReference type="EMBL" id="KAH6829416.1"/>
    </source>
</evidence>
<evidence type="ECO:0000256" key="5">
    <source>
        <dbReference type="ARBA" id="ARBA00022553"/>
    </source>
</evidence>
<keyword evidence="13" id="KW-1185">Reference proteome</keyword>
<keyword evidence="5" id="KW-0597">Phosphoprotein</keyword>
<dbReference type="EMBL" id="SDAM02000109">
    <property type="protein sequence ID" value="KAH6829416.1"/>
    <property type="molecule type" value="Genomic_DNA"/>
</dbReference>
<evidence type="ECO:0000256" key="10">
    <source>
        <dbReference type="SAM" id="MobiDB-lite"/>
    </source>
</evidence>
<dbReference type="GO" id="GO:0006355">
    <property type="term" value="P:regulation of DNA-templated transcription"/>
    <property type="evidence" value="ECO:0007669"/>
    <property type="project" value="InterPro"/>
</dbReference>